<dbReference type="AlphaFoldDB" id="A0A182IE23"/>
<dbReference type="SUPFAM" id="SSF100895">
    <property type="entry name" value="Kazal-type serine protease inhibitors"/>
    <property type="match status" value="1"/>
</dbReference>
<dbReference type="RefSeq" id="XP_040164614.1">
    <property type="nucleotide sequence ID" value="XM_040308680.1"/>
</dbReference>
<dbReference type="EnsemblMetazoa" id="AARA011848-RA">
    <property type="protein sequence ID" value="AARA011848-PA"/>
    <property type="gene ID" value="AARA011848"/>
</dbReference>
<dbReference type="EMBL" id="APCN01004556">
    <property type="status" value="NOT_ANNOTATED_CDS"/>
    <property type="molecule type" value="Genomic_DNA"/>
</dbReference>
<dbReference type="SMART" id="SM00280">
    <property type="entry name" value="KAZAL"/>
    <property type="match status" value="1"/>
</dbReference>
<name>A0A182IE23_ANOAR</name>
<dbReference type="VEuPathDB" id="VectorBase:AARA21_011823"/>
<dbReference type="GeneID" id="120901008"/>
<dbReference type="Gene3D" id="3.30.60.30">
    <property type="match status" value="1"/>
</dbReference>
<proteinExistence type="predicted"/>
<protein>
    <submittedName>
        <fullName evidence="1">Uncharacterized protein</fullName>
    </submittedName>
</protein>
<dbReference type="Pfam" id="PF00050">
    <property type="entry name" value="Kazal_1"/>
    <property type="match status" value="1"/>
</dbReference>
<dbReference type="VEuPathDB" id="VectorBase:AARA011848"/>
<reference evidence="1" key="1">
    <citation type="submission" date="2022-08" db="UniProtKB">
        <authorList>
            <consortium name="EnsemblMetazoa"/>
        </authorList>
    </citation>
    <scope>IDENTIFICATION</scope>
    <source>
        <strain evidence="1">Dongola</strain>
    </source>
</reference>
<dbReference type="PROSITE" id="PS00282">
    <property type="entry name" value="KAZAL_1"/>
    <property type="match status" value="1"/>
</dbReference>
<accession>A0A182IE23</accession>
<dbReference type="KEGG" id="aara:120901008"/>
<sequence>MRVLSCITVLLVALVAVLVLPGSTSAFRRNYNGVCACPKIYRPICGSDLITYANSCILRCKVDSSYGKSVQLRILRDGECERKAPIQIPEEILD</sequence>
<organism evidence="1 2">
    <name type="scientific">Anopheles arabiensis</name>
    <name type="common">Mosquito</name>
    <dbReference type="NCBI Taxonomy" id="7173"/>
    <lineage>
        <taxon>Eukaryota</taxon>
        <taxon>Metazoa</taxon>
        <taxon>Ecdysozoa</taxon>
        <taxon>Arthropoda</taxon>
        <taxon>Hexapoda</taxon>
        <taxon>Insecta</taxon>
        <taxon>Pterygota</taxon>
        <taxon>Neoptera</taxon>
        <taxon>Endopterygota</taxon>
        <taxon>Diptera</taxon>
        <taxon>Nematocera</taxon>
        <taxon>Culicoidea</taxon>
        <taxon>Culicidae</taxon>
        <taxon>Anophelinae</taxon>
        <taxon>Anopheles</taxon>
    </lineage>
</organism>
<evidence type="ECO:0000313" key="2">
    <source>
        <dbReference type="Proteomes" id="UP000075840"/>
    </source>
</evidence>
<dbReference type="Proteomes" id="UP000075840">
    <property type="component" value="Unassembled WGS sequence"/>
</dbReference>
<dbReference type="InterPro" id="IPR002350">
    <property type="entry name" value="Kazal_dom"/>
</dbReference>
<dbReference type="InterPro" id="IPR036058">
    <property type="entry name" value="Kazal_dom_sf"/>
</dbReference>
<dbReference type="CDD" id="cd00104">
    <property type="entry name" value="KAZAL_FS"/>
    <property type="match status" value="1"/>
</dbReference>
<evidence type="ECO:0000313" key="1">
    <source>
        <dbReference type="EnsemblMetazoa" id="AARA011848-PA"/>
    </source>
</evidence>
<keyword evidence="2" id="KW-1185">Reference proteome</keyword>
<dbReference type="PROSITE" id="PS51465">
    <property type="entry name" value="KAZAL_2"/>
    <property type="match status" value="1"/>
</dbReference>